<evidence type="ECO:0000313" key="2">
    <source>
        <dbReference type="Proteomes" id="UP001420932"/>
    </source>
</evidence>
<protein>
    <submittedName>
        <fullName evidence="1">Uncharacterized protein</fullName>
    </submittedName>
</protein>
<evidence type="ECO:0000313" key="1">
    <source>
        <dbReference type="EMBL" id="KAK9086349.1"/>
    </source>
</evidence>
<gene>
    <name evidence="1" type="ORF">Syun_028743</name>
</gene>
<dbReference type="Proteomes" id="UP001420932">
    <property type="component" value="Unassembled WGS sequence"/>
</dbReference>
<sequence length="128" mass="13901">MGSISVDCIVVEPSIATSNVTCNNALSQLLNSPTCHAHVPSSLLLPTQTLPPNHTINTNSTLLTMTSSPPSDHDHHQITTSQWAHHPLQLDSHLHFTSLLHTTTNNHNHLLSICGFGSLLSGDFELER</sequence>
<dbReference type="EMBL" id="JBBNAF010000013">
    <property type="protein sequence ID" value="KAK9086349.1"/>
    <property type="molecule type" value="Genomic_DNA"/>
</dbReference>
<keyword evidence="2" id="KW-1185">Reference proteome</keyword>
<reference evidence="1 2" key="1">
    <citation type="submission" date="2024-01" db="EMBL/GenBank/DDBJ databases">
        <title>Genome assemblies of Stephania.</title>
        <authorList>
            <person name="Yang L."/>
        </authorList>
    </citation>
    <scope>NUCLEOTIDE SEQUENCE [LARGE SCALE GENOMIC DNA]</scope>
    <source>
        <strain evidence="1">YNDBR</strain>
        <tissue evidence="1">Leaf</tissue>
    </source>
</reference>
<name>A0AAP0ECD9_9MAGN</name>
<proteinExistence type="predicted"/>
<dbReference type="AlphaFoldDB" id="A0AAP0ECD9"/>
<organism evidence="1 2">
    <name type="scientific">Stephania yunnanensis</name>
    <dbReference type="NCBI Taxonomy" id="152371"/>
    <lineage>
        <taxon>Eukaryota</taxon>
        <taxon>Viridiplantae</taxon>
        <taxon>Streptophyta</taxon>
        <taxon>Embryophyta</taxon>
        <taxon>Tracheophyta</taxon>
        <taxon>Spermatophyta</taxon>
        <taxon>Magnoliopsida</taxon>
        <taxon>Ranunculales</taxon>
        <taxon>Menispermaceae</taxon>
        <taxon>Menispermoideae</taxon>
        <taxon>Cissampelideae</taxon>
        <taxon>Stephania</taxon>
    </lineage>
</organism>
<comment type="caution">
    <text evidence="1">The sequence shown here is derived from an EMBL/GenBank/DDBJ whole genome shotgun (WGS) entry which is preliminary data.</text>
</comment>
<accession>A0AAP0ECD9</accession>